<comment type="caution">
    <text evidence="1">The sequence shown here is derived from an EMBL/GenBank/DDBJ whole genome shotgun (WGS) entry which is preliminary data.</text>
</comment>
<evidence type="ECO:0000313" key="2">
    <source>
        <dbReference type="Proteomes" id="UP001558632"/>
    </source>
</evidence>
<organism evidence="1 2">
    <name type="scientific">Trichinella spiralis</name>
    <name type="common">Trichina worm</name>
    <dbReference type="NCBI Taxonomy" id="6334"/>
    <lineage>
        <taxon>Eukaryota</taxon>
        <taxon>Metazoa</taxon>
        <taxon>Ecdysozoa</taxon>
        <taxon>Nematoda</taxon>
        <taxon>Enoplea</taxon>
        <taxon>Dorylaimia</taxon>
        <taxon>Trichinellida</taxon>
        <taxon>Trichinellidae</taxon>
        <taxon>Trichinella</taxon>
    </lineage>
</organism>
<keyword evidence="2" id="KW-1185">Reference proteome</keyword>
<evidence type="ECO:0000313" key="1">
    <source>
        <dbReference type="EMBL" id="KAL1233751.1"/>
    </source>
</evidence>
<gene>
    <name evidence="1" type="ORF">TSPI_01476</name>
</gene>
<sequence length="70" mass="8039">MGQLNQLKWYKCAEFCLFFRLLNDRGSIVDGDGSAADQRCCLRSFHLICSRFCSIFYSRIVAFAIVSSIF</sequence>
<dbReference type="Proteomes" id="UP001558632">
    <property type="component" value="Unassembled WGS sequence"/>
</dbReference>
<dbReference type="EMBL" id="JBEUSY010000429">
    <property type="protein sequence ID" value="KAL1233751.1"/>
    <property type="molecule type" value="Genomic_DNA"/>
</dbReference>
<name>A0ABR3KAR7_TRISP</name>
<reference evidence="1 2" key="1">
    <citation type="submission" date="2024-07" db="EMBL/GenBank/DDBJ databases">
        <title>Enhanced genomic and transcriptomic resources for Trichinella pseudospiralis and T. spiralis underpin the discovery of pronounced molecular differences between stages and species.</title>
        <authorList>
            <person name="Pasi K.K."/>
            <person name="La Rosa G."/>
            <person name="Gomez-Morales M.A."/>
            <person name="Tosini F."/>
            <person name="Sumanam S."/>
            <person name="Young N.D."/>
            <person name="Chang B.C."/>
            <person name="Robin G.B."/>
        </authorList>
    </citation>
    <scope>NUCLEOTIDE SEQUENCE [LARGE SCALE GENOMIC DNA]</scope>
    <source>
        <strain evidence="1">ISS534</strain>
    </source>
</reference>
<proteinExistence type="predicted"/>
<protein>
    <submittedName>
        <fullName evidence="1">B3 domain-containing protein</fullName>
    </submittedName>
</protein>
<accession>A0ABR3KAR7</accession>